<feature type="signal peptide" evidence="1">
    <location>
        <begin position="1"/>
        <end position="22"/>
    </location>
</feature>
<dbReference type="RefSeq" id="WP_011282179.1">
    <property type="nucleotide sequence ID" value="NC_007205.1"/>
</dbReference>
<accession>Q4FLH2</accession>
<keyword evidence="3" id="KW-1185">Reference proteome</keyword>
<dbReference type="EMBL" id="CP000084">
    <property type="protein sequence ID" value="AAZ21966.1"/>
    <property type="molecule type" value="Genomic_DNA"/>
</dbReference>
<dbReference type="GeneID" id="66295657"/>
<proteinExistence type="predicted"/>
<keyword evidence="1" id="KW-0732">Signal</keyword>
<dbReference type="STRING" id="335992.SAR11_1162"/>
<organism evidence="2 3">
    <name type="scientific">Pelagibacter ubique (strain HTCC1062)</name>
    <dbReference type="NCBI Taxonomy" id="335992"/>
    <lineage>
        <taxon>Bacteria</taxon>
        <taxon>Pseudomonadati</taxon>
        <taxon>Pseudomonadota</taxon>
        <taxon>Alphaproteobacteria</taxon>
        <taxon>Candidatus Pelagibacterales</taxon>
        <taxon>Candidatus Pelagibacteraceae</taxon>
        <taxon>Candidatus Pelagibacter</taxon>
    </lineage>
</organism>
<sequence length="216" mass="25230">MKILTTLIISFFIIFHSNSFSATKEPLTVIQEIKALGVFVEPKVYPVGMLESFSKSCVKFYCRANKATKTMSKTFQRGPEYHQKYPGEQLYALAQFELYYLQQLKQNQKKLQKFVSTWPDKKRYGKNVVSLIKLNKSREKMRAALGMDLNTSVEDAMERYWVMGDFLNKGEIKKNKIDKNTKKRAELLTKYKNAISTFNSTLKNKENLDLYDEIQK</sequence>
<dbReference type="HOGENOM" id="CLU_1276632_0_0_5"/>
<dbReference type="AlphaFoldDB" id="Q4FLH2"/>
<reference evidence="2 3" key="1">
    <citation type="journal article" date="2005" name="Science">
        <title>Genome streamlining in a cosmopolitan oceanic bacterium.</title>
        <authorList>
            <person name="Giovannoni S.J."/>
            <person name="Tripp H.J."/>
            <person name="Givan S."/>
            <person name="Podar M."/>
            <person name="Vergin K.L."/>
            <person name="Baptista D."/>
            <person name="Bibbs L."/>
            <person name="Eads J."/>
            <person name="Richardson T.H."/>
            <person name="Noordewier M."/>
            <person name="Rappe M.S."/>
            <person name="Short J.M."/>
            <person name="Carrington J.C."/>
            <person name="Mathur E.J."/>
        </authorList>
    </citation>
    <scope>NUCLEOTIDE SEQUENCE [LARGE SCALE GENOMIC DNA]</scope>
    <source>
        <strain evidence="2 3">HTCC1062</strain>
    </source>
</reference>
<evidence type="ECO:0000256" key="1">
    <source>
        <dbReference type="SAM" id="SignalP"/>
    </source>
</evidence>
<dbReference type="KEGG" id="pub:SAR11_1162"/>
<protein>
    <submittedName>
        <fullName evidence="2">Uncharacterized protein</fullName>
    </submittedName>
</protein>
<evidence type="ECO:0000313" key="2">
    <source>
        <dbReference type="EMBL" id="AAZ21966.1"/>
    </source>
</evidence>
<evidence type="ECO:0000313" key="3">
    <source>
        <dbReference type="Proteomes" id="UP000002528"/>
    </source>
</evidence>
<name>Q4FLH2_PELUB</name>
<gene>
    <name evidence="2" type="ordered locus">SAR11_1162</name>
</gene>
<dbReference type="Proteomes" id="UP000002528">
    <property type="component" value="Chromosome"/>
</dbReference>
<feature type="chain" id="PRO_5004238738" evidence="1">
    <location>
        <begin position="23"/>
        <end position="216"/>
    </location>
</feature>